<evidence type="ECO:0000256" key="6">
    <source>
        <dbReference type="ARBA" id="ARBA00022989"/>
    </source>
</evidence>
<evidence type="ECO:0000256" key="12">
    <source>
        <dbReference type="RuleBase" id="RU000581"/>
    </source>
</evidence>
<dbReference type="GO" id="GO:0004768">
    <property type="term" value="F:stearoyl-CoA 9-desaturase activity"/>
    <property type="evidence" value="ECO:0007669"/>
    <property type="project" value="TreeGrafter"/>
</dbReference>
<evidence type="ECO:0000256" key="9">
    <source>
        <dbReference type="ARBA" id="ARBA00023098"/>
    </source>
</evidence>
<keyword evidence="4 12" id="KW-0812">Transmembrane</keyword>
<keyword evidence="10 13" id="KW-0472">Membrane</keyword>
<dbReference type="GO" id="GO:0006636">
    <property type="term" value="P:unsaturated fatty acid biosynthetic process"/>
    <property type="evidence" value="ECO:0007669"/>
    <property type="project" value="TreeGrafter"/>
</dbReference>
<accession>A0AAV8Z174</accession>
<evidence type="ECO:0000256" key="7">
    <source>
        <dbReference type="ARBA" id="ARBA00023002"/>
    </source>
</evidence>
<keyword evidence="6 13" id="KW-1133">Transmembrane helix</keyword>
<name>A0AAV8Z174_9CUCU</name>
<comment type="subcellular location">
    <subcellularLocation>
        <location evidence="1">Membrane</location>
        <topology evidence="1">Multi-pass membrane protein</topology>
    </subcellularLocation>
</comment>
<dbReference type="InterPro" id="IPR015876">
    <property type="entry name" value="Acyl-CoA_DS"/>
</dbReference>
<dbReference type="Pfam" id="PF00487">
    <property type="entry name" value="FA_desaturase"/>
    <property type="match status" value="1"/>
</dbReference>
<evidence type="ECO:0000256" key="5">
    <source>
        <dbReference type="ARBA" id="ARBA00022832"/>
    </source>
</evidence>
<comment type="cofactor">
    <cofactor evidence="12">
        <name>Fe(2+)</name>
        <dbReference type="ChEBI" id="CHEBI:29033"/>
    </cofactor>
</comment>
<evidence type="ECO:0000313" key="16">
    <source>
        <dbReference type="Proteomes" id="UP001162156"/>
    </source>
</evidence>
<dbReference type="PANTHER" id="PTHR11351:SF98">
    <property type="entry name" value="RE43130P"/>
    <property type="match status" value="1"/>
</dbReference>
<dbReference type="EMBL" id="JANEYF010001808">
    <property type="protein sequence ID" value="KAJ8956785.1"/>
    <property type="molecule type" value="Genomic_DNA"/>
</dbReference>
<evidence type="ECO:0000256" key="8">
    <source>
        <dbReference type="ARBA" id="ARBA00023004"/>
    </source>
</evidence>
<evidence type="ECO:0000256" key="4">
    <source>
        <dbReference type="ARBA" id="ARBA00022692"/>
    </source>
</evidence>
<evidence type="ECO:0000256" key="13">
    <source>
        <dbReference type="SAM" id="Phobius"/>
    </source>
</evidence>
<feature type="transmembrane region" description="Helical" evidence="13">
    <location>
        <begin position="87"/>
        <end position="109"/>
    </location>
</feature>
<keyword evidence="3 12" id="KW-0444">Lipid biosynthesis</keyword>
<feature type="transmembrane region" description="Helical" evidence="13">
    <location>
        <begin position="202"/>
        <end position="223"/>
    </location>
</feature>
<protein>
    <recommendedName>
        <fullName evidence="14">Fatty acid desaturase domain-containing protein</fullName>
    </recommendedName>
</protein>
<gene>
    <name evidence="15" type="ORF">NQ314_006660</name>
</gene>
<organism evidence="15 16">
    <name type="scientific">Rhamnusium bicolor</name>
    <dbReference type="NCBI Taxonomy" id="1586634"/>
    <lineage>
        <taxon>Eukaryota</taxon>
        <taxon>Metazoa</taxon>
        <taxon>Ecdysozoa</taxon>
        <taxon>Arthropoda</taxon>
        <taxon>Hexapoda</taxon>
        <taxon>Insecta</taxon>
        <taxon>Pterygota</taxon>
        <taxon>Neoptera</taxon>
        <taxon>Endopterygota</taxon>
        <taxon>Coleoptera</taxon>
        <taxon>Polyphaga</taxon>
        <taxon>Cucujiformia</taxon>
        <taxon>Chrysomeloidea</taxon>
        <taxon>Cerambycidae</taxon>
        <taxon>Lepturinae</taxon>
        <taxon>Rhagiini</taxon>
        <taxon>Rhamnusium</taxon>
    </lineage>
</organism>
<dbReference type="PRINTS" id="PR00075">
    <property type="entry name" value="FACDDSATRASE"/>
</dbReference>
<evidence type="ECO:0000313" key="15">
    <source>
        <dbReference type="EMBL" id="KAJ8956785.1"/>
    </source>
</evidence>
<keyword evidence="8" id="KW-0408">Iron</keyword>
<feature type="domain" description="Fatty acid desaturase" evidence="14">
    <location>
        <begin position="87"/>
        <end position="290"/>
    </location>
</feature>
<evidence type="ECO:0000256" key="11">
    <source>
        <dbReference type="ARBA" id="ARBA00023160"/>
    </source>
</evidence>
<evidence type="ECO:0000256" key="3">
    <source>
        <dbReference type="ARBA" id="ARBA00022516"/>
    </source>
</evidence>
<evidence type="ECO:0000259" key="14">
    <source>
        <dbReference type="Pfam" id="PF00487"/>
    </source>
</evidence>
<dbReference type="GO" id="GO:0005789">
    <property type="term" value="C:endoplasmic reticulum membrane"/>
    <property type="evidence" value="ECO:0007669"/>
    <property type="project" value="TreeGrafter"/>
</dbReference>
<dbReference type="GO" id="GO:0005506">
    <property type="term" value="F:iron ion binding"/>
    <property type="evidence" value="ECO:0007669"/>
    <property type="project" value="TreeGrafter"/>
</dbReference>
<feature type="transmembrane region" description="Helical" evidence="13">
    <location>
        <begin position="55"/>
        <end position="75"/>
    </location>
</feature>
<evidence type="ECO:0000256" key="1">
    <source>
        <dbReference type="ARBA" id="ARBA00004141"/>
    </source>
</evidence>
<proteinExistence type="inferred from homology"/>
<keyword evidence="11 12" id="KW-0275">Fatty acid biosynthesis</keyword>
<dbReference type="CDD" id="cd03505">
    <property type="entry name" value="Delta9-FADS-like"/>
    <property type="match status" value="1"/>
</dbReference>
<feature type="transmembrane region" description="Helical" evidence="13">
    <location>
        <begin position="229"/>
        <end position="249"/>
    </location>
</feature>
<evidence type="ECO:0000256" key="2">
    <source>
        <dbReference type="ARBA" id="ARBA00009295"/>
    </source>
</evidence>
<comment type="similarity">
    <text evidence="2 12">Belongs to the fatty acid desaturase type 1 family.</text>
</comment>
<dbReference type="Proteomes" id="UP001162156">
    <property type="component" value="Unassembled WGS sequence"/>
</dbReference>
<evidence type="ECO:0000256" key="10">
    <source>
        <dbReference type="ARBA" id="ARBA00023136"/>
    </source>
</evidence>
<comment type="caution">
    <text evidence="15">The sequence shown here is derived from an EMBL/GenBank/DDBJ whole genome shotgun (WGS) entry which is preliminary data.</text>
</comment>
<dbReference type="AlphaFoldDB" id="A0AAV8Z174"/>
<keyword evidence="5" id="KW-0276">Fatty acid metabolism</keyword>
<keyword evidence="16" id="KW-1185">Reference proteome</keyword>
<keyword evidence="9" id="KW-0443">Lipid metabolism</keyword>
<reference evidence="15" key="1">
    <citation type="journal article" date="2023" name="Insect Mol. Biol.">
        <title>Genome sequencing provides insights into the evolution of gene families encoding plant cell wall-degrading enzymes in longhorned beetles.</title>
        <authorList>
            <person name="Shin N.R."/>
            <person name="Okamura Y."/>
            <person name="Kirsch R."/>
            <person name="Pauchet Y."/>
        </authorList>
    </citation>
    <scope>NUCLEOTIDE SEQUENCE</scope>
    <source>
        <strain evidence="15">RBIC_L_NR</strain>
    </source>
</reference>
<keyword evidence="7 12" id="KW-0560">Oxidoreductase</keyword>
<dbReference type="PANTHER" id="PTHR11351">
    <property type="entry name" value="ACYL-COA DESATURASE"/>
    <property type="match status" value="1"/>
</dbReference>
<comment type="domain">
    <text evidence="12">The histidine box domains are involved in binding the catalytic metal ions.</text>
</comment>
<dbReference type="InterPro" id="IPR005804">
    <property type="entry name" value="FA_desaturase_dom"/>
</dbReference>
<sequence>MASNILSSSALFLAEARSAEPVQIISTPGAQHSYKSYQKPLKTVKSNVPTYKWDIVWTNVLIFFVLHSVSLYGAWLMITQAIWRTNIFFYLYGVFTGMGITAGAHRLWAHRTYRAKLPLRILLMFCQSGALQNHIYEWVRDHRVHHKFTDTDADPHNSRRGFFFSHIGWLMVKKHKDVFIKGKTVDLSDLEADPVVMFQRKYYLLLVPIFCFIIPVLIPWYFWNEDLWVSWYVVGIARYTLTLNFTWLVNSAAHIYGSKPYDNTISPTENMFVSWAAVGEGWHNYHHVFPWDYKAAELGNYRLNVTTAFLDFMAKIGWAYDLKTVSSEMVKKRVQRTGDGSWVDDSSSTSIINDIDYHHHLGDLLWGWGDKDMKEDDIRDIRYYNKLTE</sequence>